<comment type="caution">
    <text evidence="4">The sequence shown here is derived from an EMBL/GenBank/DDBJ whole genome shotgun (WGS) entry which is preliminary data.</text>
</comment>
<evidence type="ECO:0000313" key="4">
    <source>
        <dbReference type="EMBL" id="NNG38156.1"/>
    </source>
</evidence>
<feature type="domain" description="PucR C-terminal helix-turn-helix" evidence="2">
    <location>
        <begin position="384"/>
        <end position="442"/>
    </location>
</feature>
<dbReference type="Pfam" id="PF25906">
    <property type="entry name" value="PucR-like_N"/>
    <property type="match status" value="1"/>
</dbReference>
<dbReference type="Proteomes" id="UP000557772">
    <property type="component" value="Unassembled WGS sequence"/>
</dbReference>
<dbReference type="Gene3D" id="1.10.10.2840">
    <property type="entry name" value="PucR C-terminal helix-turn-helix domain"/>
    <property type="match status" value="1"/>
</dbReference>
<protein>
    <submittedName>
        <fullName evidence="4">PucR family transcriptional regulator</fullName>
    </submittedName>
</protein>
<evidence type="ECO:0000313" key="5">
    <source>
        <dbReference type="Proteomes" id="UP000557772"/>
    </source>
</evidence>
<feature type="domain" description="PucR-like N-terminal" evidence="3">
    <location>
        <begin position="63"/>
        <end position="229"/>
    </location>
</feature>
<proteinExistence type="predicted"/>
<evidence type="ECO:0000259" key="2">
    <source>
        <dbReference type="Pfam" id="PF13556"/>
    </source>
</evidence>
<accession>A0A849AF07</accession>
<name>A0A849AF07_9MICO</name>
<organism evidence="4 5">
    <name type="scientific">Flexivirga aerilata</name>
    <dbReference type="NCBI Taxonomy" id="1656889"/>
    <lineage>
        <taxon>Bacteria</taxon>
        <taxon>Bacillati</taxon>
        <taxon>Actinomycetota</taxon>
        <taxon>Actinomycetes</taxon>
        <taxon>Micrococcales</taxon>
        <taxon>Dermacoccaceae</taxon>
        <taxon>Flexivirga</taxon>
    </lineage>
</organism>
<dbReference type="EMBL" id="JABENB010000001">
    <property type="protein sequence ID" value="NNG38156.1"/>
    <property type="molecule type" value="Genomic_DNA"/>
</dbReference>
<sequence>MTVVPSSTSTPEAPGRQLEGGSGKGSPTGPASGPTSRPASGPASKPASKPASAAGPIGAEQPWSTLPRELSEILADAVPELVEEIIGRIPQEVPEYSRPLEGEFGAAVRRGVEIALGRLFIDLPGRDEPALKPETRAVYRQIGIGEARSGRSLEALLSAYRLGARVTFRAASGVAERAGIEPRLMLPLGESIFVYIDEMSAASVEGFTEEQSRQVGERDRRRESLLRRLLGGNLPEVEARRLAGGAGWTIPPRVRAIVLPPEHAEGLRALLGDQALISGRTGEVVALVAAAETAKARSELASALRGRRAWIGPVRPWEGAGESHRAAAMAAATPAFADDSEEPRFVDDHLSAIALQADPLLMEDLATVCFEPMLDLRPAQRERLAETLLAWLRHRGERARIAEDLHVHPQTVGYRLAQLRDVFGDELDDPDRRFELELVLRAGRRPPTD</sequence>
<keyword evidence="5" id="KW-1185">Reference proteome</keyword>
<dbReference type="PANTHER" id="PTHR33744">
    <property type="entry name" value="CARBOHYDRATE DIACID REGULATOR"/>
    <property type="match status" value="1"/>
</dbReference>
<dbReference type="AlphaFoldDB" id="A0A849AF07"/>
<evidence type="ECO:0000259" key="3">
    <source>
        <dbReference type="Pfam" id="PF25906"/>
    </source>
</evidence>
<dbReference type="Pfam" id="PF13556">
    <property type="entry name" value="HTH_30"/>
    <property type="match status" value="1"/>
</dbReference>
<dbReference type="InterPro" id="IPR042070">
    <property type="entry name" value="PucR_C-HTH_sf"/>
</dbReference>
<dbReference type="InterPro" id="IPR058663">
    <property type="entry name" value="PucR-like_N"/>
</dbReference>
<feature type="compositionally biased region" description="Low complexity" evidence="1">
    <location>
        <begin position="38"/>
        <end position="56"/>
    </location>
</feature>
<evidence type="ECO:0000256" key="1">
    <source>
        <dbReference type="SAM" id="MobiDB-lite"/>
    </source>
</evidence>
<dbReference type="InterPro" id="IPR051448">
    <property type="entry name" value="CdaR-like_regulators"/>
</dbReference>
<reference evidence="4 5" key="1">
    <citation type="submission" date="2020-05" db="EMBL/GenBank/DDBJ databases">
        <title>Flexivirga sp. ID2601S isolated from air conditioner.</title>
        <authorList>
            <person name="Kim D.H."/>
        </authorList>
    </citation>
    <scope>NUCLEOTIDE SEQUENCE [LARGE SCALE GENOMIC DNA]</scope>
    <source>
        <strain evidence="4 5">ID2601S</strain>
    </source>
</reference>
<dbReference type="PANTHER" id="PTHR33744:SF1">
    <property type="entry name" value="DNA-BINDING TRANSCRIPTIONAL ACTIVATOR ADER"/>
    <property type="match status" value="1"/>
</dbReference>
<gene>
    <name evidence="4" type="ORF">HJ588_02565</name>
</gene>
<dbReference type="InterPro" id="IPR025736">
    <property type="entry name" value="PucR_C-HTH_dom"/>
</dbReference>
<feature type="compositionally biased region" description="Polar residues" evidence="1">
    <location>
        <begin position="1"/>
        <end position="11"/>
    </location>
</feature>
<feature type="region of interest" description="Disordered" evidence="1">
    <location>
        <begin position="1"/>
        <end position="63"/>
    </location>
</feature>